<dbReference type="Pfam" id="PF17854">
    <property type="entry name" value="FtsK_alpha"/>
    <property type="match status" value="1"/>
</dbReference>
<keyword evidence="4" id="KW-0238">DNA-binding</keyword>
<feature type="compositionally biased region" description="Basic and acidic residues" evidence="6">
    <location>
        <begin position="237"/>
        <end position="249"/>
    </location>
</feature>
<dbReference type="PANTHER" id="PTHR22683">
    <property type="entry name" value="SPORULATION PROTEIN RELATED"/>
    <property type="match status" value="1"/>
</dbReference>
<proteinExistence type="inferred from homology"/>
<dbReference type="Pfam" id="PF09397">
    <property type="entry name" value="FtsK_gamma"/>
    <property type="match status" value="1"/>
</dbReference>
<feature type="transmembrane region" description="Helical" evidence="7">
    <location>
        <begin position="43"/>
        <end position="64"/>
    </location>
</feature>
<dbReference type="InterPro" id="IPR041027">
    <property type="entry name" value="FtsK_alpha"/>
</dbReference>
<dbReference type="InterPro" id="IPR002543">
    <property type="entry name" value="FtsK_dom"/>
</dbReference>
<accession>A0A4U8THI0</accession>
<feature type="transmembrane region" description="Helical" evidence="7">
    <location>
        <begin position="108"/>
        <end position="130"/>
    </location>
</feature>
<gene>
    <name evidence="9" type="ORF">LS80_000340</name>
</gene>
<dbReference type="SUPFAM" id="SSF52540">
    <property type="entry name" value="P-loop containing nucleoside triphosphate hydrolases"/>
    <property type="match status" value="1"/>
</dbReference>
<comment type="caution">
    <text evidence="9">The sequence shown here is derived from an EMBL/GenBank/DDBJ whole genome shotgun (WGS) entry which is preliminary data.</text>
</comment>
<dbReference type="PANTHER" id="PTHR22683:SF41">
    <property type="entry name" value="DNA TRANSLOCASE FTSK"/>
    <property type="match status" value="1"/>
</dbReference>
<evidence type="ECO:0000313" key="10">
    <source>
        <dbReference type="Proteomes" id="UP000029861"/>
    </source>
</evidence>
<keyword evidence="7" id="KW-1133">Transmembrane helix</keyword>
<feature type="domain" description="FtsK" evidence="8">
    <location>
        <begin position="1181"/>
        <end position="1367"/>
    </location>
</feature>
<dbReference type="CDD" id="cd01127">
    <property type="entry name" value="TrwB_TraG_TraD_VirD4"/>
    <property type="match status" value="1"/>
</dbReference>
<evidence type="ECO:0000256" key="2">
    <source>
        <dbReference type="ARBA" id="ARBA00022741"/>
    </source>
</evidence>
<dbReference type="PROSITE" id="PS50901">
    <property type="entry name" value="FTSK"/>
    <property type="match status" value="1"/>
</dbReference>
<reference evidence="9 10" key="1">
    <citation type="journal article" date="2014" name="Genome Announc.">
        <title>Draft genome sequences of eight enterohepatic helicobacter species isolated from both laboratory and wild rodents.</title>
        <authorList>
            <person name="Sheh A."/>
            <person name="Shen Z."/>
            <person name="Fox J.G."/>
        </authorList>
    </citation>
    <scope>NUCLEOTIDE SEQUENCE [LARGE SCALE GENOMIC DNA]</scope>
    <source>
        <strain evidence="9 10">ATCC 49310</strain>
    </source>
</reference>
<dbReference type="Pfam" id="PF01580">
    <property type="entry name" value="FtsK_SpoIIIE"/>
    <property type="match status" value="1"/>
</dbReference>
<name>A0A4U8THI0_9HELI</name>
<evidence type="ECO:0000313" key="9">
    <source>
        <dbReference type="EMBL" id="TLD99691.1"/>
    </source>
</evidence>
<dbReference type="Gene3D" id="3.40.50.300">
    <property type="entry name" value="P-loop containing nucleotide triphosphate hydrolases"/>
    <property type="match status" value="1"/>
</dbReference>
<dbReference type="Gene3D" id="3.30.980.40">
    <property type="match status" value="1"/>
</dbReference>
<evidence type="ECO:0000259" key="8">
    <source>
        <dbReference type="PROSITE" id="PS50901"/>
    </source>
</evidence>
<dbReference type="SUPFAM" id="SSF46785">
    <property type="entry name" value="Winged helix' DNA-binding domain"/>
    <property type="match status" value="1"/>
</dbReference>
<feature type="transmembrane region" description="Helical" evidence="7">
    <location>
        <begin position="76"/>
        <end position="96"/>
    </location>
</feature>
<keyword evidence="7" id="KW-0812">Transmembrane</keyword>
<dbReference type="SMART" id="SM00843">
    <property type="entry name" value="Ftsk_gamma"/>
    <property type="match status" value="1"/>
</dbReference>
<dbReference type="InterPro" id="IPR036390">
    <property type="entry name" value="WH_DNA-bd_sf"/>
</dbReference>
<dbReference type="Proteomes" id="UP000029861">
    <property type="component" value="Unassembled WGS sequence"/>
</dbReference>
<keyword evidence="2 5" id="KW-0547">Nucleotide-binding</keyword>
<sequence length="1500" mass="169161">MYLWLATIFGYTSPDVALSGVALSNNFFKIGGFGNSFANFNRSMFGYLAYIYLPLLLLPIYRFHDDTSYSFRKIQLSFAYLLLFIGLLLLQSLVFHSGQFGNYLQEMLIPYIGSFGVAIVAFICISMALLLIAERTATFIVGYLGGSLQIAWCALKNTTKKIFHQLKSKYADLSLDQAQRENKKIVNQELSEKVTTTKSKYVDYEPLLERTLDEYPRQKNNDVFPNTDTQNQNLMHNQERNPGDTHIKTEAKKPHNHKESFHIQIKPSNNMSTTQTLSYQQYDDGNISSITHTPRTQMRNNDEELLRRFQKTNFYPKQNQRQTFHADEPMTFRLKEERNDANPLESFAKTQQPKMLATMDDWQTIDMPPREVKTTNLIKQKTQDSISIHTKTAESFTIKDGTTIKNDLTPTTQSSLDTYAKSHTTETQHKTAAQDLPTIRIKEPQRQSNAHMVNTSQQEAVLDTNHLEQKKTIKITLNDVQQAEPTPTQASYKTLDMSFTQKKSANSIKHSPINTTHNTIATKTEVNPLAKSCETSSISMEKNSAPVHTDMYEQESNLDSIQAQVLHPYAPNIHNLDTQDLQPSNLQENPLIPPLESIANHNDHTETTTTIIPSLPDYEKIDTQPESLDADTTKQDFESTQNSIVEDFIAQDLDIYNSIAETPAHSSESIDSIKSIATSHEDDIKEIFIEPITQDYPQTNHIQTYQNDDSQINPTSMGSYISDADHIDSAQVEPNQYDNAMDSTAIQPYQTDSHVFQYIDMPDFEIKEITQDDPIPDIITSSITHKPQEIINLHIESMPNQSAPTNIAESSIHNAIDNTQDSQRAISNNPYRTNQLDNNNDDSIQQNFQNAAENQHTTLPTQQNIIINTYDQMPQHTATHMHFPRSINPASTHYFTGVQAHSLQSQPLNYMFDNTTHTKENATALHNIESNIMEPNNTKSESSITQSPIKIKQSNNLHTDHTFTHKDTITHAQQKDSMLHRESQMTHNEAVPSTQYIEPNSHEDREDMIIRQIAQKKEEARQNDMLIVNHDINLSKPTQTADMPPFILPPLKLLQEPVEQDSIQDVELDSKIEKMLQIFNAHKIRGDIIDTLTGPVVTTFEFRPETHVKVSKILSHKNDLARILKAKSIRIQAPIPGKDVIGIQIPNSKVETIYLREILHSPAFLDSKDPLTIALGKDISGMPIVANLAKLPHLLVAGTTGSGKSVGVNAIILSLLYRNDPDNLKLMMIDPKQVEFAPYEDLPHLITPIINAPNKAIKALQVATIEMDKRYELFSQIKVKNIASYNEKVGVKMPNFVIIIDELADLMITGGKEAEAFIARIAQMGRAAGMHLIIATQRSSVNVITGHIKANLPSRISYRVGSRIDSKVILDEMGAEDLLGNGDGLFTTTNGLMRIHAPWVSEQEVEHIVDFIKAQREPQYDESFLSETKPGANMGDKFSGDGSLLDRAKEVMLQDNKTSISYLQRKLGIGYNKSASLVEALEKEGFLSAPNSKGERNILI</sequence>
<dbReference type="GO" id="GO:0003677">
    <property type="term" value="F:DNA binding"/>
    <property type="evidence" value="ECO:0007669"/>
    <property type="project" value="UniProtKB-KW"/>
</dbReference>
<dbReference type="EMBL" id="JRPK02000001">
    <property type="protein sequence ID" value="TLD99691.1"/>
    <property type="molecule type" value="Genomic_DNA"/>
</dbReference>
<feature type="binding site" evidence="5">
    <location>
        <begin position="1198"/>
        <end position="1205"/>
    </location>
    <ligand>
        <name>ATP</name>
        <dbReference type="ChEBI" id="CHEBI:30616"/>
    </ligand>
</feature>
<feature type="region of interest" description="Disordered" evidence="6">
    <location>
        <begin position="218"/>
        <end position="249"/>
    </location>
</feature>
<dbReference type="InterPro" id="IPR027417">
    <property type="entry name" value="P-loop_NTPase"/>
</dbReference>
<feature type="transmembrane region" description="Helical" evidence="7">
    <location>
        <begin position="137"/>
        <end position="155"/>
    </location>
</feature>
<evidence type="ECO:0000256" key="5">
    <source>
        <dbReference type="PROSITE-ProRule" id="PRU00289"/>
    </source>
</evidence>
<evidence type="ECO:0000256" key="4">
    <source>
        <dbReference type="ARBA" id="ARBA00023125"/>
    </source>
</evidence>
<organism evidence="9 10">
    <name type="scientific">Helicobacter trogontum</name>
    <dbReference type="NCBI Taxonomy" id="50960"/>
    <lineage>
        <taxon>Bacteria</taxon>
        <taxon>Pseudomonadati</taxon>
        <taxon>Campylobacterota</taxon>
        <taxon>Epsilonproteobacteria</taxon>
        <taxon>Campylobacterales</taxon>
        <taxon>Helicobacteraceae</taxon>
        <taxon>Helicobacter</taxon>
    </lineage>
</organism>
<dbReference type="InterPro" id="IPR018541">
    <property type="entry name" value="Ftsk_gamma"/>
</dbReference>
<comment type="similarity">
    <text evidence="1">Belongs to the FtsK/SpoIIIE/SftA family.</text>
</comment>
<dbReference type="Gene3D" id="1.10.10.10">
    <property type="entry name" value="Winged helix-like DNA-binding domain superfamily/Winged helix DNA-binding domain"/>
    <property type="match status" value="1"/>
</dbReference>
<evidence type="ECO:0000256" key="7">
    <source>
        <dbReference type="SAM" id="Phobius"/>
    </source>
</evidence>
<keyword evidence="3 5" id="KW-0067">ATP-binding</keyword>
<keyword evidence="7" id="KW-0472">Membrane</keyword>
<dbReference type="GO" id="GO:0005524">
    <property type="term" value="F:ATP binding"/>
    <property type="evidence" value="ECO:0007669"/>
    <property type="project" value="UniProtKB-UniRule"/>
</dbReference>
<evidence type="ECO:0000256" key="3">
    <source>
        <dbReference type="ARBA" id="ARBA00022840"/>
    </source>
</evidence>
<evidence type="ECO:0000256" key="6">
    <source>
        <dbReference type="SAM" id="MobiDB-lite"/>
    </source>
</evidence>
<dbReference type="InterPro" id="IPR036388">
    <property type="entry name" value="WH-like_DNA-bd_sf"/>
</dbReference>
<feature type="compositionally biased region" description="Polar residues" evidence="6">
    <location>
        <begin position="221"/>
        <end position="236"/>
    </location>
</feature>
<protein>
    <submittedName>
        <fullName evidence="9">DNA translocase FtsK</fullName>
    </submittedName>
</protein>
<dbReference type="InterPro" id="IPR050206">
    <property type="entry name" value="FtsK/SpoIIIE/SftA"/>
</dbReference>
<evidence type="ECO:0000256" key="1">
    <source>
        <dbReference type="ARBA" id="ARBA00006474"/>
    </source>
</evidence>